<keyword evidence="1" id="KW-0732">Signal</keyword>
<reference evidence="3" key="1">
    <citation type="submission" date="2010-08" db="EMBL/GenBank/DDBJ databases">
        <authorList>
            <consortium name="Caenorhabditis japonica Sequencing Consortium"/>
            <person name="Wilson R.K."/>
        </authorList>
    </citation>
    <scope>NUCLEOTIDE SEQUENCE [LARGE SCALE GENOMIC DNA]</scope>
    <source>
        <strain evidence="3">DF5081</strain>
    </source>
</reference>
<dbReference type="PROSITE" id="PS51257">
    <property type="entry name" value="PROKAR_LIPOPROTEIN"/>
    <property type="match status" value="1"/>
</dbReference>
<proteinExistence type="predicted"/>
<feature type="signal peptide" evidence="1">
    <location>
        <begin position="1"/>
        <end position="23"/>
    </location>
</feature>
<evidence type="ECO:0000313" key="3">
    <source>
        <dbReference type="Proteomes" id="UP000005237"/>
    </source>
</evidence>
<name>A0A8R1HPB1_CAEJA</name>
<dbReference type="Proteomes" id="UP000005237">
    <property type="component" value="Unassembled WGS sequence"/>
</dbReference>
<sequence>MNFIKTFISLFLVLTIILSGCESNTLRDMITKTIKKRQETTGGMQENYTKLLPPHVAEMFLRRHFRR</sequence>
<evidence type="ECO:0000256" key="1">
    <source>
        <dbReference type="SAM" id="SignalP"/>
    </source>
</evidence>
<protein>
    <recommendedName>
        <fullName evidence="4">Lipoprotein</fullName>
    </recommendedName>
</protein>
<dbReference type="EnsemblMetazoa" id="CJA04833.1">
    <property type="protein sequence ID" value="CJA04833.1"/>
    <property type="gene ID" value="WBGene00124037"/>
</dbReference>
<organism evidence="2 3">
    <name type="scientific">Caenorhabditis japonica</name>
    <dbReference type="NCBI Taxonomy" id="281687"/>
    <lineage>
        <taxon>Eukaryota</taxon>
        <taxon>Metazoa</taxon>
        <taxon>Ecdysozoa</taxon>
        <taxon>Nematoda</taxon>
        <taxon>Chromadorea</taxon>
        <taxon>Rhabditida</taxon>
        <taxon>Rhabditina</taxon>
        <taxon>Rhabditomorpha</taxon>
        <taxon>Rhabditoidea</taxon>
        <taxon>Rhabditidae</taxon>
        <taxon>Peloderinae</taxon>
        <taxon>Caenorhabditis</taxon>
    </lineage>
</organism>
<keyword evidence="3" id="KW-1185">Reference proteome</keyword>
<evidence type="ECO:0008006" key="4">
    <source>
        <dbReference type="Google" id="ProtNLM"/>
    </source>
</evidence>
<dbReference type="AlphaFoldDB" id="A0A8R1HPB1"/>
<accession>A0A8R1HPB1</accession>
<feature type="chain" id="PRO_5035883461" description="Lipoprotein" evidence="1">
    <location>
        <begin position="24"/>
        <end position="67"/>
    </location>
</feature>
<evidence type="ECO:0000313" key="2">
    <source>
        <dbReference type="EnsemblMetazoa" id="CJA04833.1"/>
    </source>
</evidence>
<reference evidence="2" key="2">
    <citation type="submission" date="2022-06" db="UniProtKB">
        <authorList>
            <consortium name="EnsemblMetazoa"/>
        </authorList>
    </citation>
    <scope>IDENTIFICATION</scope>
    <source>
        <strain evidence="2">DF5081</strain>
    </source>
</reference>
<dbReference type="OMA" id="RDMFTKN"/>